<dbReference type="Proteomes" id="UP000008983">
    <property type="component" value="Unassembled WGS sequence"/>
</dbReference>
<organism evidence="1 2">
    <name type="scientific">Ichthyophthirius multifiliis</name>
    <name type="common">White spot disease agent</name>
    <name type="synonym">Ich</name>
    <dbReference type="NCBI Taxonomy" id="5932"/>
    <lineage>
        <taxon>Eukaryota</taxon>
        <taxon>Sar</taxon>
        <taxon>Alveolata</taxon>
        <taxon>Ciliophora</taxon>
        <taxon>Intramacronucleata</taxon>
        <taxon>Oligohymenophorea</taxon>
        <taxon>Hymenostomatida</taxon>
        <taxon>Ophryoglenina</taxon>
        <taxon>Ichthyophthirius</taxon>
    </lineage>
</organism>
<name>G0QSU7_ICHMU</name>
<dbReference type="RefSeq" id="XP_004035200.1">
    <property type="nucleotide sequence ID" value="XM_004035152.1"/>
</dbReference>
<sequence length="93" mass="11251">MDQYYNFKEKFLGKEGAFGEFKVLIGFFSESFWGFDKNALQELKRRGFRYDLVKKDEEFITKLNDYDIAWIIDVNPIDQKNQEKLILEFIFMV</sequence>
<evidence type="ECO:0000313" key="1">
    <source>
        <dbReference type="EMBL" id="EGR31714.1"/>
    </source>
</evidence>
<dbReference type="EMBL" id="GL983824">
    <property type="protein sequence ID" value="EGR31714.1"/>
    <property type="molecule type" value="Genomic_DNA"/>
</dbReference>
<protein>
    <submittedName>
        <fullName evidence="1">Uncharacterized protein</fullName>
    </submittedName>
</protein>
<accession>G0QSU7</accession>
<dbReference type="AlphaFoldDB" id="G0QSU7"/>
<keyword evidence="2" id="KW-1185">Reference proteome</keyword>
<dbReference type="OrthoDB" id="9979212at2759"/>
<evidence type="ECO:0000313" key="2">
    <source>
        <dbReference type="Proteomes" id="UP000008983"/>
    </source>
</evidence>
<reference evidence="1 2" key="1">
    <citation type="submission" date="2011-07" db="EMBL/GenBank/DDBJ databases">
        <authorList>
            <person name="Coyne R."/>
            <person name="Brami D."/>
            <person name="Johnson J."/>
            <person name="Hostetler J."/>
            <person name="Hannick L."/>
            <person name="Clark T."/>
            <person name="Cassidy-Hanley D."/>
            <person name="Inman J."/>
        </authorList>
    </citation>
    <scope>NUCLEOTIDE SEQUENCE [LARGE SCALE GENOMIC DNA]</scope>
    <source>
        <strain evidence="1 2">G5</strain>
    </source>
</reference>
<gene>
    <name evidence="1" type="ORF">IMG5_103580</name>
</gene>
<dbReference type="InParanoid" id="G0QSU7"/>
<dbReference type="GeneID" id="14907864"/>
<proteinExistence type="predicted"/>